<evidence type="ECO:0000313" key="2">
    <source>
        <dbReference type="Proteomes" id="UP000626026"/>
    </source>
</evidence>
<dbReference type="RefSeq" id="WP_187786683.1">
    <property type="nucleotide sequence ID" value="NZ_JACTVA010000059.1"/>
</dbReference>
<proteinExistence type="predicted"/>
<organism evidence="1 2">
    <name type="scientific">Teichococcus aerophilus</name>
    <dbReference type="NCBI Taxonomy" id="1224513"/>
    <lineage>
        <taxon>Bacteria</taxon>
        <taxon>Pseudomonadati</taxon>
        <taxon>Pseudomonadota</taxon>
        <taxon>Alphaproteobacteria</taxon>
        <taxon>Acetobacterales</taxon>
        <taxon>Roseomonadaceae</taxon>
        <taxon>Roseomonas</taxon>
    </lineage>
</organism>
<comment type="caution">
    <text evidence="1">The sequence shown here is derived from an EMBL/GenBank/DDBJ whole genome shotgun (WGS) entry which is preliminary data.</text>
</comment>
<reference evidence="1 2" key="1">
    <citation type="journal article" date="2013" name="Int. J. Syst. Evol. Microbiol.">
        <title>Roseomonas aerophila sp. nov., isolated from air.</title>
        <authorList>
            <person name="Kim S.J."/>
            <person name="Weon H.Y."/>
            <person name="Ahn J.H."/>
            <person name="Hong S.B."/>
            <person name="Seok S.J."/>
            <person name="Whang K.S."/>
            <person name="Kwon S.W."/>
        </authorList>
    </citation>
    <scope>NUCLEOTIDE SEQUENCE [LARGE SCALE GENOMIC DNA]</scope>
    <source>
        <strain evidence="1 2">NBRC 108923</strain>
    </source>
</reference>
<sequence>MRTALTQAIREHLGPDPVDLAALDQLRASFVRTLETAQSQDEAISDMRYRALLAAEFDRIYQELLQASRC</sequence>
<accession>A0ABR7RT79</accession>
<dbReference type="Proteomes" id="UP000626026">
    <property type="component" value="Unassembled WGS sequence"/>
</dbReference>
<protein>
    <submittedName>
        <fullName evidence="1">Uncharacterized protein</fullName>
    </submittedName>
</protein>
<name>A0ABR7RT79_9PROT</name>
<dbReference type="EMBL" id="JACTVA010000059">
    <property type="protein sequence ID" value="MBC9209551.1"/>
    <property type="molecule type" value="Genomic_DNA"/>
</dbReference>
<gene>
    <name evidence="1" type="ORF">IBL26_22095</name>
</gene>
<evidence type="ECO:0000313" key="1">
    <source>
        <dbReference type="EMBL" id="MBC9209551.1"/>
    </source>
</evidence>
<keyword evidence="2" id="KW-1185">Reference proteome</keyword>